<evidence type="ECO:0000313" key="1">
    <source>
        <dbReference type="EMBL" id="EEF44687.1"/>
    </source>
</evidence>
<dbReference type="InParanoid" id="B9RUV4"/>
<sequence length="144" mass="15735">MAVRKDEPMAFGARHKSGSFSRPNSFNCKPLHCSYCDKDHHVKETCWKLKGCPPGHVKPTTAKRNWNNQSSVNNVREAPIMQQGHGASQSDTPKANIAKTSPGLSTPALIIDSNASDHITSSPNLLVNSRMNISLPLVVFFLAI</sequence>
<gene>
    <name evidence="1" type="ORF">RCOM_0894790</name>
</gene>
<protein>
    <submittedName>
        <fullName evidence="1">Uncharacterized protein</fullName>
    </submittedName>
</protein>
<proteinExistence type="predicted"/>
<dbReference type="Proteomes" id="UP000008311">
    <property type="component" value="Unassembled WGS sequence"/>
</dbReference>
<dbReference type="AlphaFoldDB" id="B9RUV4"/>
<name>B9RUV4_RICCO</name>
<keyword evidence="2" id="KW-1185">Reference proteome</keyword>
<accession>B9RUV4</accession>
<evidence type="ECO:0000313" key="2">
    <source>
        <dbReference type="Proteomes" id="UP000008311"/>
    </source>
</evidence>
<organism evidence="1 2">
    <name type="scientific">Ricinus communis</name>
    <name type="common">Castor bean</name>
    <dbReference type="NCBI Taxonomy" id="3988"/>
    <lineage>
        <taxon>Eukaryota</taxon>
        <taxon>Viridiplantae</taxon>
        <taxon>Streptophyta</taxon>
        <taxon>Embryophyta</taxon>
        <taxon>Tracheophyta</taxon>
        <taxon>Spermatophyta</taxon>
        <taxon>Magnoliopsida</taxon>
        <taxon>eudicotyledons</taxon>
        <taxon>Gunneridae</taxon>
        <taxon>Pentapetalae</taxon>
        <taxon>rosids</taxon>
        <taxon>fabids</taxon>
        <taxon>Malpighiales</taxon>
        <taxon>Euphorbiaceae</taxon>
        <taxon>Acalyphoideae</taxon>
        <taxon>Acalypheae</taxon>
        <taxon>Ricinus</taxon>
    </lineage>
</organism>
<reference evidence="2" key="1">
    <citation type="journal article" date="2010" name="Nat. Biotechnol.">
        <title>Draft genome sequence of the oilseed species Ricinus communis.</title>
        <authorList>
            <person name="Chan A.P."/>
            <person name="Crabtree J."/>
            <person name="Zhao Q."/>
            <person name="Lorenzi H."/>
            <person name="Orvis J."/>
            <person name="Puiu D."/>
            <person name="Melake-Berhan A."/>
            <person name="Jones K.M."/>
            <person name="Redman J."/>
            <person name="Chen G."/>
            <person name="Cahoon E.B."/>
            <person name="Gedil M."/>
            <person name="Stanke M."/>
            <person name="Haas B.J."/>
            <person name="Wortman J.R."/>
            <person name="Fraser-Liggett C.M."/>
            <person name="Ravel J."/>
            <person name="Rabinowicz P.D."/>
        </authorList>
    </citation>
    <scope>NUCLEOTIDE SEQUENCE [LARGE SCALE GENOMIC DNA]</scope>
    <source>
        <strain evidence="2">cv. Hale</strain>
    </source>
</reference>
<dbReference type="EMBL" id="EQ973818">
    <property type="protein sequence ID" value="EEF44687.1"/>
    <property type="molecule type" value="Genomic_DNA"/>
</dbReference>